<reference evidence="4" key="2">
    <citation type="submission" date="2019-06" db="EMBL/GenBank/DDBJ databases">
        <title>Genomics analysis of Aphanomyces spp. identifies a new class of oomycete effector associated with host adaptation.</title>
        <authorList>
            <person name="Gaulin E."/>
        </authorList>
    </citation>
    <scope>NUCLEOTIDE SEQUENCE</scope>
    <source>
        <strain evidence="4">CBS 578.67</strain>
    </source>
</reference>
<dbReference type="SMART" id="SM00220">
    <property type="entry name" value="S_TKc"/>
    <property type="match status" value="1"/>
</dbReference>
<dbReference type="OrthoDB" id="339325at2759"/>
<dbReference type="InterPro" id="IPR011009">
    <property type="entry name" value="Kinase-like_dom_sf"/>
</dbReference>
<keyword evidence="1" id="KW-0547">Nucleotide-binding</keyword>
<dbReference type="SUPFAM" id="SSF56112">
    <property type="entry name" value="Protein kinase-like (PK-like)"/>
    <property type="match status" value="1"/>
</dbReference>
<dbReference type="PANTHER" id="PTHR44329">
    <property type="entry name" value="SERINE/THREONINE-PROTEIN KINASE TNNI3K-RELATED"/>
    <property type="match status" value="1"/>
</dbReference>
<feature type="compositionally biased region" description="Basic and acidic residues" evidence="2">
    <location>
        <begin position="23"/>
        <end position="35"/>
    </location>
</feature>
<keyword evidence="1" id="KW-0067">ATP-binding</keyword>
<dbReference type="Gene3D" id="1.10.510.10">
    <property type="entry name" value="Transferase(Phosphotransferase) domain 1"/>
    <property type="match status" value="1"/>
</dbReference>
<dbReference type="GO" id="GO:0005524">
    <property type="term" value="F:ATP binding"/>
    <property type="evidence" value="ECO:0007669"/>
    <property type="project" value="UniProtKB-UniRule"/>
</dbReference>
<feature type="region of interest" description="Disordered" evidence="2">
    <location>
        <begin position="23"/>
        <end position="45"/>
    </location>
</feature>
<proteinExistence type="predicted"/>
<evidence type="ECO:0000313" key="6">
    <source>
        <dbReference type="Proteomes" id="UP000332933"/>
    </source>
</evidence>
<feature type="domain" description="Protein kinase" evidence="3">
    <location>
        <begin position="85"/>
        <end position="357"/>
    </location>
</feature>
<dbReference type="InterPro" id="IPR001245">
    <property type="entry name" value="Ser-Thr/Tyr_kinase_cat_dom"/>
</dbReference>
<feature type="binding site" evidence="1">
    <location>
        <position position="112"/>
    </location>
    <ligand>
        <name>ATP</name>
        <dbReference type="ChEBI" id="CHEBI:30616"/>
    </ligand>
</feature>
<dbReference type="AlphaFoldDB" id="A0A485K7K1"/>
<evidence type="ECO:0000256" key="2">
    <source>
        <dbReference type="SAM" id="MobiDB-lite"/>
    </source>
</evidence>
<organism evidence="5 6">
    <name type="scientific">Aphanomyces stellatus</name>
    <dbReference type="NCBI Taxonomy" id="120398"/>
    <lineage>
        <taxon>Eukaryota</taxon>
        <taxon>Sar</taxon>
        <taxon>Stramenopiles</taxon>
        <taxon>Oomycota</taxon>
        <taxon>Saprolegniomycetes</taxon>
        <taxon>Saprolegniales</taxon>
        <taxon>Verrucalvaceae</taxon>
        <taxon>Aphanomyces</taxon>
    </lineage>
</organism>
<evidence type="ECO:0000313" key="5">
    <source>
        <dbReference type="EMBL" id="VFT79647.1"/>
    </source>
</evidence>
<dbReference type="CDD" id="cd13999">
    <property type="entry name" value="STKc_MAP3K-like"/>
    <property type="match status" value="1"/>
</dbReference>
<evidence type="ECO:0000256" key="1">
    <source>
        <dbReference type="PROSITE-ProRule" id="PRU10141"/>
    </source>
</evidence>
<keyword evidence="6" id="KW-1185">Reference proteome</keyword>
<gene>
    <name evidence="5" type="primary">Aste57867_2447</name>
    <name evidence="4" type="ORF">As57867_002441</name>
    <name evidence="5" type="ORF">ASTE57867_2447</name>
</gene>
<dbReference type="EMBL" id="VJMH01000287">
    <property type="protein sequence ID" value="KAF0717184.1"/>
    <property type="molecule type" value="Genomic_DNA"/>
</dbReference>
<evidence type="ECO:0000259" key="3">
    <source>
        <dbReference type="PROSITE" id="PS50011"/>
    </source>
</evidence>
<sequence>MHLPLKKTSSDAQADFYALDSSKHALRTEETESKRSSSGRETQPHLVASASIDSIRLNDETRSIVHDVLGADAHLAAVAIPYEHLRLQEMIGAGVYGEVIRASYQSAPVIVKRMPKNGISERSIRVFRDEIGLMMHLQHPNIVRFIGASWNSPSRLCFVMEFLQRGDLYHLLRNPKYKLSWCKKLQIAIHAARGMSYLHTLDTPIIHRDLKSMNIHVSSSYVAKISDFALSRERSVEETMSITGTPLWMAPEMIRGERYDEKADHPLTKYTVLSELDTGKTPYHELTTKKKANDKILGVSALVRKVAFEDLRPTLTPDCMPSLQALFLRCVGSDAAARPSFNEVLDILERDVQHDVNERFPGGDDTTDDL</sequence>
<reference evidence="5 6" key="1">
    <citation type="submission" date="2019-03" db="EMBL/GenBank/DDBJ databases">
        <authorList>
            <person name="Gaulin E."/>
            <person name="Dumas B."/>
        </authorList>
    </citation>
    <scope>NUCLEOTIDE SEQUENCE [LARGE SCALE GENOMIC DNA]</scope>
    <source>
        <strain evidence="5">CBS 568.67</strain>
    </source>
</reference>
<name>A0A485K7K1_9STRA</name>
<dbReference type="Gene3D" id="3.30.200.20">
    <property type="entry name" value="Phosphorylase Kinase, domain 1"/>
    <property type="match status" value="1"/>
</dbReference>
<dbReference type="InterPro" id="IPR000719">
    <property type="entry name" value="Prot_kinase_dom"/>
</dbReference>
<dbReference type="Proteomes" id="UP000332933">
    <property type="component" value="Unassembled WGS sequence"/>
</dbReference>
<dbReference type="PROSITE" id="PS50011">
    <property type="entry name" value="PROTEIN_KINASE_DOM"/>
    <property type="match status" value="1"/>
</dbReference>
<protein>
    <submittedName>
        <fullName evidence="5">Aste57867_2447 protein</fullName>
    </submittedName>
</protein>
<dbReference type="InterPro" id="IPR017441">
    <property type="entry name" value="Protein_kinase_ATP_BS"/>
</dbReference>
<accession>A0A485K7K1</accession>
<dbReference type="PROSITE" id="PS00107">
    <property type="entry name" value="PROTEIN_KINASE_ATP"/>
    <property type="match status" value="1"/>
</dbReference>
<dbReference type="GO" id="GO:0004674">
    <property type="term" value="F:protein serine/threonine kinase activity"/>
    <property type="evidence" value="ECO:0007669"/>
    <property type="project" value="TreeGrafter"/>
</dbReference>
<dbReference type="InterPro" id="IPR051681">
    <property type="entry name" value="Ser/Thr_Kinases-Pseudokinases"/>
</dbReference>
<dbReference type="EMBL" id="CAADRA010000287">
    <property type="protein sequence ID" value="VFT79647.1"/>
    <property type="molecule type" value="Genomic_DNA"/>
</dbReference>
<evidence type="ECO:0000313" key="4">
    <source>
        <dbReference type="EMBL" id="KAF0717184.1"/>
    </source>
</evidence>
<dbReference type="Pfam" id="PF07714">
    <property type="entry name" value="PK_Tyr_Ser-Thr"/>
    <property type="match status" value="1"/>
</dbReference>
<dbReference type="PANTHER" id="PTHR44329:SF214">
    <property type="entry name" value="PROTEIN KINASE DOMAIN-CONTAINING PROTEIN"/>
    <property type="match status" value="1"/>
</dbReference>